<evidence type="ECO:0000313" key="2">
    <source>
        <dbReference type="EMBL" id="EFJ51311.1"/>
    </source>
</evidence>
<feature type="compositionally biased region" description="Gly residues" evidence="1">
    <location>
        <begin position="158"/>
        <end position="167"/>
    </location>
</feature>
<protein>
    <submittedName>
        <fullName evidence="2">Uncharacterized protein</fullName>
    </submittedName>
</protein>
<dbReference type="InParanoid" id="D8TMT9"/>
<feature type="compositionally biased region" description="Low complexity" evidence="1">
    <location>
        <begin position="112"/>
        <end position="127"/>
    </location>
</feature>
<organism evidence="3">
    <name type="scientific">Volvox carteri f. nagariensis</name>
    <dbReference type="NCBI Taxonomy" id="3068"/>
    <lineage>
        <taxon>Eukaryota</taxon>
        <taxon>Viridiplantae</taxon>
        <taxon>Chlorophyta</taxon>
        <taxon>core chlorophytes</taxon>
        <taxon>Chlorophyceae</taxon>
        <taxon>CS clade</taxon>
        <taxon>Chlamydomonadales</taxon>
        <taxon>Volvocaceae</taxon>
        <taxon>Volvox</taxon>
    </lineage>
</organism>
<name>D8TMT9_VOLCA</name>
<dbReference type="RefSeq" id="XP_002947778.1">
    <property type="nucleotide sequence ID" value="XM_002947732.1"/>
</dbReference>
<feature type="region of interest" description="Disordered" evidence="1">
    <location>
        <begin position="102"/>
        <end position="167"/>
    </location>
</feature>
<keyword evidence="3" id="KW-1185">Reference proteome</keyword>
<reference evidence="2 3" key="1">
    <citation type="journal article" date="2010" name="Science">
        <title>Genomic analysis of organismal complexity in the multicellular green alga Volvox carteri.</title>
        <authorList>
            <person name="Prochnik S.E."/>
            <person name="Umen J."/>
            <person name="Nedelcu A.M."/>
            <person name="Hallmann A."/>
            <person name="Miller S.M."/>
            <person name="Nishii I."/>
            <person name="Ferris P."/>
            <person name="Kuo A."/>
            <person name="Mitros T."/>
            <person name="Fritz-Laylin L.K."/>
            <person name="Hellsten U."/>
            <person name="Chapman J."/>
            <person name="Simakov O."/>
            <person name="Rensing S.A."/>
            <person name="Terry A."/>
            <person name="Pangilinan J."/>
            <person name="Kapitonov V."/>
            <person name="Jurka J."/>
            <person name="Salamov A."/>
            <person name="Shapiro H."/>
            <person name="Schmutz J."/>
            <person name="Grimwood J."/>
            <person name="Lindquist E."/>
            <person name="Lucas S."/>
            <person name="Grigoriev I.V."/>
            <person name="Schmitt R."/>
            <person name="Kirk D."/>
            <person name="Rokhsar D.S."/>
        </authorList>
    </citation>
    <scope>NUCLEOTIDE SEQUENCE [LARGE SCALE GENOMIC DNA]</scope>
    <source>
        <strain evidence="3">f. Nagariensis / Eve</strain>
    </source>
</reference>
<sequence length="217" mass="22269">MRYTAPFEMKFSPRGVDVTFECPLCDGPVTRIFSTPRAGPNGRVENRCFMFCASIGWEEQKLSLDTLKGRCKARAECTFQCTANTMADHVFDIYYNVLDGPKPPRARRHSNTSGGSAASGGSTASSGGSRGSTGSGSRKRARDKGGGHGDRHTAPAGSVGGSGAGGGPAPVAPACMHSAVAVAGIGAAMSGIAAVGLTEAGMLLDDDGDDDYCVIVE</sequence>
<dbReference type="AlphaFoldDB" id="D8TMT9"/>
<dbReference type="GeneID" id="9620740"/>
<feature type="compositionally biased region" description="Basic and acidic residues" evidence="1">
    <location>
        <begin position="143"/>
        <end position="153"/>
    </location>
</feature>
<evidence type="ECO:0000313" key="3">
    <source>
        <dbReference type="Proteomes" id="UP000001058"/>
    </source>
</evidence>
<proteinExistence type="predicted"/>
<dbReference type="EMBL" id="GL378328">
    <property type="protein sequence ID" value="EFJ51311.1"/>
    <property type="molecule type" value="Genomic_DNA"/>
</dbReference>
<dbReference type="Proteomes" id="UP000001058">
    <property type="component" value="Unassembled WGS sequence"/>
</dbReference>
<gene>
    <name evidence="2" type="ORF">VOLCADRAFT_103565</name>
</gene>
<dbReference type="KEGG" id="vcn:VOLCADRAFT_103565"/>
<evidence type="ECO:0000256" key="1">
    <source>
        <dbReference type="SAM" id="MobiDB-lite"/>
    </source>
</evidence>
<accession>D8TMT9</accession>